<dbReference type="Proteomes" id="UP000886501">
    <property type="component" value="Unassembled WGS sequence"/>
</dbReference>
<organism evidence="1 2">
    <name type="scientific">Thelephora ganbajun</name>
    <name type="common">Ganba fungus</name>
    <dbReference type="NCBI Taxonomy" id="370292"/>
    <lineage>
        <taxon>Eukaryota</taxon>
        <taxon>Fungi</taxon>
        <taxon>Dikarya</taxon>
        <taxon>Basidiomycota</taxon>
        <taxon>Agaricomycotina</taxon>
        <taxon>Agaricomycetes</taxon>
        <taxon>Thelephorales</taxon>
        <taxon>Thelephoraceae</taxon>
        <taxon>Thelephora</taxon>
    </lineage>
</organism>
<proteinExistence type="predicted"/>
<evidence type="ECO:0000313" key="1">
    <source>
        <dbReference type="EMBL" id="KAF9646682.1"/>
    </source>
</evidence>
<dbReference type="EMBL" id="MU118052">
    <property type="protein sequence ID" value="KAF9646682.1"/>
    <property type="molecule type" value="Genomic_DNA"/>
</dbReference>
<keyword evidence="2" id="KW-1185">Reference proteome</keyword>
<comment type="caution">
    <text evidence="1">The sequence shown here is derived from an EMBL/GenBank/DDBJ whole genome shotgun (WGS) entry which is preliminary data.</text>
</comment>
<reference evidence="1" key="2">
    <citation type="journal article" date="2020" name="Nat. Commun.">
        <title>Large-scale genome sequencing of mycorrhizal fungi provides insights into the early evolution of symbiotic traits.</title>
        <authorList>
            <person name="Miyauchi S."/>
            <person name="Kiss E."/>
            <person name="Kuo A."/>
            <person name="Drula E."/>
            <person name="Kohler A."/>
            <person name="Sanchez-Garcia M."/>
            <person name="Morin E."/>
            <person name="Andreopoulos B."/>
            <person name="Barry K.W."/>
            <person name="Bonito G."/>
            <person name="Buee M."/>
            <person name="Carver A."/>
            <person name="Chen C."/>
            <person name="Cichocki N."/>
            <person name="Clum A."/>
            <person name="Culley D."/>
            <person name="Crous P.W."/>
            <person name="Fauchery L."/>
            <person name="Girlanda M."/>
            <person name="Hayes R.D."/>
            <person name="Keri Z."/>
            <person name="LaButti K."/>
            <person name="Lipzen A."/>
            <person name="Lombard V."/>
            <person name="Magnuson J."/>
            <person name="Maillard F."/>
            <person name="Murat C."/>
            <person name="Nolan M."/>
            <person name="Ohm R.A."/>
            <person name="Pangilinan J."/>
            <person name="Pereira M.F."/>
            <person name="Perotto S."/>
            <person name="Peter M."/>
            <person name="Pfister S."/>
            <person name="Riley R."/>
            <person name="Sitrit Y."/>
            <person name="Stielow J.B."/>
            <person name="Szollosi G."/>
            <person name="Zifcakova L."/>
            <person name="Stursova M."/>
            <person name="Spatafora J.W."/>
            <person name="Tedersoo L."/>
            <person name="Vaario L.M."/>
            <person name="Yamada A."/>
            <person name="Yan M."/>
            <person name="Wang P."/>
            <person name="Xu J."/>
            <person name="Bruns T."/>
            <person name="Baldrian P."/>
            <person name="Vilgalys R."/>
            <person name="Dunand C."/>
            <person name="Henrissat B."/>
            <person name="Grigoriev I.V."/>
            <person name="Hibbett D."/>
            <person name="Nagy L.G."/>
            <person name="Martin F.M."/>
        </authorList>
    </citation>
    <scope>NUCLEOTIDE SEQUENCE</scope>
    <source>
        <strain evidence="1">P2</strain>
    </source>
</reference>
<accession>A0ACB6ZAW1</accession>
<protein>
    <submittedName>
        <fullName evidence="1">Uncharacterized protein</fullName>
    </submittedName>
</protein>
<reference evidence="1" key="1">
    <citation type="submission" date="2019-10" db="EMBL/GenBank/DDBJ databases">
        <authorList>
            <consortium name="DOE Joint Genome Institute"/>
            <person name="Kuo A."/>
            <person name="Miyauchi S."/>
            <person name="Kiss E."/>
            <person name="Drula E."/>
            <person name="Kohler A."/>
            <person name="Sanchez-Garcia M."/>
            <person name="Andreopoulos B."/>
            <person name="Barry K.W."/>
            <person name="Bonito G."/>
            <person name="Buee M."/>
            <person name="Carver A."/>
            <person name="Chen C."/>
            <person name="Cichocki N."/>
            <person name="Clum A."/>
            <person name="Culley D."/>
            <person name="Crous P.W."/>
            <person name="Fauchery L."/>
            <person name="Girlanda M."/>
            <person name="Hayes R."/>
            <person name="Keri Z."/>
            <person name="Labutti K."/>
            <person name="Lipzen A."/>
            <person name="Lombard V."/>
            <person name="Magnuson J."/>
            <person name="Maillard F."/>
            <person name="Morin E."/>
            <person name="Murat C."/>
            <person name="Nolan M."/>
            <person name="Ohm R."/>
            <person name="Pangilinan J."/>
            <person name="Pereira M."/>
            <person name="Perotto S."/>
            <person name="Peter M."/>
            <person name="Riley R."/>
            <person name="Sitrit Y."/>
            <person name="Stielow B."/>
            <person name="Szollosi G."/>
            <person name="Zifcakova L."/>
            <person name="Stursova M."/>
            <person name="Spatafora J.W."/>
            <person name="Tedersoo L."/>
            <person name="Vaario L.-M."/>
            <person name="Yamada A."/>
            <person name="Yan M."/>
            <person name="Wang P."/>
            <person name="Xu J."/>
            <person name="Bruns T."/>
            <person name="Baldrian P."/>
            <person name="Vilgalys R."/>
            <person name="Henrissat B."/>
            <person name="Grigoriev I.V."/>
            <person name="Hibbett D."/>
            <person name="Nagy L.G."/>
            <person name="Martin F.M."/>
        </authorList>
    </citation>
    <scope>NUCLEOTIDE SEQUENCE</scope>
    <source>
        <strain evidence="1">P2</strain>
    </source>
</reference>
<sequence>MVFDSHQRSKKFVFTFIHILIAVITTSNPHDSRHHQEMMKHPACTGRGTRCERCSLGCYVRGGIKSLRLRSGFSRLAVRARSPFVFSSLSSLGLVPSYDQSSLLSQSNLPLSSCLSKLPSSSWPSSFS</sequence>
<gene>
    <name evidence="1" type="ORF">BDM02DRAFT_2984512</name>
</gene>
<evidence type="ECO:0000313" key="2">
    <source>
        <dbReference type="Proteomes" id="UP000886501"/>
    </source>
</evidence>
<name>A0ACB6ZAW1_THEGA</name>